<dbReference type="PANTHER" id="PTHR47964">
    <property type="entry name" value="ATP-DEPENDENT DNA HELICASE HOMOLOG RECG, CHLOROPLASTIC"/>
    <property type="match status" value="1"/>
</dbReference>
<name>A0A645EBX0_9ZZZZ</name>
<dbReference type="EC" id="3.6.4.-" evidence="4"/>
<dbReference type="Pfam" id="PF00271">
    <property type="entry name" value="Helicase_C"/>
    <property type="match status" value="1"/>
</dbReference>
<dbReference type="Gene3D" id="3.90.1150.50">
    <property type="entry name" value="Transcription-repair-coupling factor, D7 domain"/>
    <property type="match status" value="1"/>
</dbReference>
<dbReference type="GO" id="GO:0016787">
    <property type="term" value="F:hydrolase activity"/>
    <property type="evidence" value="ECO:0007669"/>
    <property type="project" value="UniProtKB-KW"/>
</dbReference>
<dbReference type="GO" id="GO:0006281">
    <property type="term" value="P:DNA repair"/>
    <property type="evidence" value="ECO:0007669"/>
    <property type="project" value="InterPro"/>
</dbReference>
<keyword evidence="2" id="KW-0067">ATP-binding</keyword>
<dbReference type="InterPro" id="IPR005118">
    <property type="entry name" value="TRCF_C"/>
</dbReference>
<dbReference type="PROSITE" id="PS51194">
    <property type="entry name" value="HELICASE_CTER"/>
    <property type="match status" value="1"/>
</dbReference>
<evidence type="ECO:0000313" key="4">
    <source>
        <dbReference type="EMBL" id="MPM98819.1"/>
    </source>
</evidence>
<evidence type="ECO:0000259" key="3">
    <source>
        <dbReference type="PROSITE" id="PS51194"/>
    </source>
</evidence>
<dbReference type="InterPro" id="IPR001650">
    <property type="entry name" value="Helicase_C-like"/>
</dbReference>
<dbReference type="SUPFAM" id="SSF52540">
    <property type="entry name" value="P-loop containing nucleoside triphosphate hydrolases"/>
    <property type="match status" value="1"/>
</dbReference>
<comment type="caution">
    <text evidence="4">The sequence shown here is derived from an EMBL/GenBank/DDBJ whole genome shotgun (WGS) entry which is preliminary data.</text>
</comment>
<keyword evidence="1 4" id="KW-0378">Hydrolase</keyword>
<proteinExistence type="predicted"/>
<dbReference type="EMBL" id="VSSQ01044951">
    <property type="protein sequence ID" value="MPM98819.1"/>
    <property type="molecule type" value="Genomic_DNA"/>
</dbReference>
<feature type="domain" description="Helicase C-terminal" evidence="3">
    <location>
        <begin position="1"/>
        <end position="95"/>
    </location>
</feature>
<dbReference type="SMART" id="SM00982">
    <property type="entry name" value="TRCF"/>
    <property type="match status" value="1"/>
</dbReference>
<reference evidence="4" key="1">
    <citation type="submission" date="2019-08" db="EMBL/GenBank/DDBJ databases">
        <authorList>
            <person name="Kucharzyk K."/>
            <person name="Murdoch R.W."/>
            <person name="Higgins S."/>
            <person name="Loffler F."/>
        </authorList>
    </citation>
    <scope>NUCLEOTIDE SEQUENCE</scope>
</reference>
<dbReference type="InterPro" id="IPR047112">
    <property type="entry name" value="RecG/Mfd"/>
</dbReference>
<dbReference type="Pfam" id="PF03461">
    <property type="entry name" value="TRCF"/>
    <property type="match status" value="1"/>
</dbReference>
<keyword evidence="2" id="KW-0547">Nucleotide-binding</keyword>
<dbReference type="Gene3D" id="3.40.50.300">
    <property type="entry name" value="P-loop containing nucleotide triphosphate hydrolases"/>
    <property type="match status" value="1"/>
</dbReference>
<dbReference type="PANTHER" id="PTHR47964:SF1">
    <property type="entry name" value="ATP-DEPENDENT DNA HELICASE HOMOLOG RECG, CHLOROPLASTIC"/>
    <property type="match status" value="1"/>
</dbReference>
<keyword evidence="2" id="KW-0347">Helicase</keyword>
<dbReference type="InterPro" id="IPR027417">
    <property type="entry name" value="P-loop_NTPase"/>
</dbReference>
<organism evidence="4">
    <name type="scientific">bioreactor metagenome</name>
    <dbReference type="NCBI Taxonomy" id="1076179"/>
    <lineage>
        <taxon>unclassified sequences</taxon>
        <taxon>metagenomes</taxon>
        <taxon>ecological metagenomes</taxon>
    </lineage>
</organism>
<dbReference type="InterPro" id="IPR037235">
    <property type="entry name" value="TRCF-like_C_D7"/>
</dbReference>
<accession>A0A645EBX0</accession>
<dbReference type="AlphaFoldDB" id="A0A645EBX0"/>
<gene>
    <name evidence="4" type="primary">mfd_43</name>
    <name evidence="4" type="ORF">SDC9_146009</name>
</gene>
<evidence type="ECO:0000256" key="1">
    <source>
        <dbReference type="ARBA" id="ARBA00022801"/>
    </source>
</evidence>
<protein>
    <submittedName>
        <fullName evidence="4">Transcription-repair-coupling factor</fullName>
        <ecNumber evidence="4">3.6.4.-</ecNumber>
    </submittedName>
</protein>
<sequence>MVDGEADVLVCTTIIETGIDIANVNTLIIEDADKLGLAQLHQIRGRVGRSARRAYAYLTYRQGKALTEVAAKRLSAIREYAEFGSGFKIAMRDLEIRGAGNVLGPEQSGFLMSVGYDMYLKLLEEAVLEARGEPPKRSAECSADLNVTASIPEAYVPSPGQRMDLYRRIAHIRSREEADDMTDELIDRFGDPPSVVNNLIAVALLRADAAAEGIVEIAQKGSNLNLYPSTPAFERVSVLCAGDKWRGRLLFSAGERPYISLRLRKGEDALRQAEQLVKDYHGAGHAG</sequence>
<dbReference type="SUPFAM" id="SSF143517">
    <property type="entry name" value="TRCF domain-like"/>
    <property type="match status" value="1"/>
</dbReference>
<evidence type="ECO:0000256" key="2">
    <source>
        <dbReference type="ARBA" id="ARBA00022806"/>
    </source>
</evidence>
<dbReference type="GO" id="GO:0003678">
    <property type="term" value="F:DNA helicase activity"/>
    <property type="evidence" value="ECO:0007669"/>
    <property type="project" value="TreeGrafter"/>
</dbReference>